<evidence type="ECO:0000256" key="1">
    <source>
        <dbReference type="ARBA" id="ARBA00004123"/>
    </source>
</evidence>
<dbReference type="Proteomes" id="UP001295444">
    <property type="component" value="Chromosome 08"/>
</dbReference>
<evidence type="ECO:0000256" key="6">
    <source>
        <dbReference type="ARBA" id="ARBA00023204"/>
    </source>
</evidence>
<comment type="function">
    <text evidence="8">Mismatch-specific DNA N-glycosylase involved in DNA repair. Has thymine glycosylase activity and is specific for G:T mismatches within methylated and unmethylated CpG sites. Can also remove uracil or 5-fluorouracil in G:U mismatches. Has no lyase activity. Was first identified as methyl-CpG-binding protein.</text>
</comment>
<comment type="subunit">
    <text evidence="9">Interacts with MLH1.</text>
</comment>
<evidence type="ECO:0000313" key="15">
    <source>
        <dbReference type="Proteomes" id="UP001295444"/>
    </source>
</evidence>
<gene>
    <name evidence="14" type="ORF">PECUL_23A030572</name>
</gene>
<evidence type="ECO:0000256" key="12">
    <source>
        <dbReference type="ARBA" id="ARBA00083330"/>
    </source>
</evidence>
<keyword evidence="5" id="KW-0238">DNA-binding</keyword>
<evidence type="ECO:0000256" key="4">
    <source>
        <dbReference type="ARBA" id="ARBA00022801"/>
    </source>
</evidence>
<dbReference type="InterPro" id="IPR045138">
    <property type="entry name" value="MeCP2/MBD4"/>
</dbReference>
<dbReference type="SMART" id="SM00391">
    <property type="entry name" value="MBD"/>
    <property type="match status" value="1"/>
</dbReference>
<feature type="domain" description="MBD" evidence="13">
    <location>
        <begin position="43"/>
        <end position="115"/>
    </location>
</feature>
<comment type="subcellular location">
    <subcellularLocation>
        <location evidence="1">Nucleus</location>
    </subcellularLocation>
</comment>
<dbReference type="GO" id="GO:0006281">
    <property type="term" value="P:DNA repair"/>
    <property type="evidence" value="ECO:0007669"/>
    <property type="project" value="UniProtKB-KW"/>
</dbReference>
<dbReference type="Gene3D" id="3.30.890.10">
    <property type="entry name" value="Methyl-cpg-binding Protein 2, Chain A"/>
    <property type="match status" value="1"/>
</dbReference>
<dbReference type="AlphaFoldDB" id="A0AAD1T044"/>
<keyword evidence="6" id="KW-0234">DNA repair</keyword>
<dbReference type="PANTHER" id="PTHR15074:SF7">
    <property type="entry name" value="METHYL-CPG-BINDING DOMAIN PROTEIN 4"/>
    <property type="match status" value="1"/>
</dbReference>
<proteinExistence type="predicted"/>
<evidence type="ECO:0000256" key="7">
    <source>
        <dbReference type="ARBA" id="ARBA00023242"/>
    </source>
</evidence>
<sequence>MAASILASEEHVEHQTVYCNYPSTKILQEVQVSTGLNKNRNYECVDSDISGSLPDGWKKIIKQRGSGKTAGKYDVLFISPQGTKFRSKCSLIKYLSKNNEIDPKVEHFDFSCHEQLRPCERDTGTIKEIKMSCKRHKALSTSFRRQRLGSHHSVESINVSNEINNMTEDLLACREENQMEIKVLQRRRLTSQRTRAEKCKEDGKINLRRKSSSFKREALTKLKPSVQERVIKKNRTGKRCKVKTTNDSLLGPAIVTRQRCKNKSTDAVDQSESINTSMVKAEHLTVLCHLESLSDPKIDEETNDSNHDDHITLTQNTVPRSQVEKRKTSPYFSSKILKEAPEPPRRKAFSKWTPPRSPFNLVQETLFHDPWKLLLATIFLNKTSGKMAIPALWNFLEKYPTPQAARIADWKPMSEFLQPLGLHELRAKAIVRFSGEYLTKKWRYPIELHGIGKYGNDSYRIFCVNEWKEVIWFIIDF</sequence>
<dbReference type="Gene3D" id="1.10.340.30">
    <property type="entry name" value="Hypothetical protein, domain 2"/>
    <property type="match status" value="1"/>
</dbReference>
<evidence type="ECO:0000256" key="3">
    <source>
        <dbReference type="ARBA" id="ARBA00022763"/>
    </source>
</evidence>
<dbReference type="CDD" id="cd00122">
    <property type="entry name" value="MBD"/>
    <property type="match status" value="1"/>
</dbReference>
<dbReference type="SUPFAM" id="SSF48150">
    <property type="entry name" value="DNA-glycosylase"/>
    <property type="match status" value="1"/>
</dbReference>
<keyword evidence="4" id="KW-0378">Hydrolase</keyword>
<keyword evidence="2" id="KW-0597">Phosphoprotein</keyword>
<accession>A0AAD1T044</accession>
<keyword evidence="3" id="KW-0227">DNA damage</keyword>
<organism evidence="14 15">
    <name type="scientific">Pelobates cultripes</name>
    <name type="common">Western spadefoot toad</name>
    <dbReference type="NCBI Taxonomy" id="61616"/>
    <lineage>
        <taxon>Eukaryota</taxon>
        <taxon>Metazoa</taxon>
        <taxon>Chordata</taxon>
        <taxon>Craniata</taxon>
        <taxon>Vertebrata</taxon>
        <taxon>Euteleostomi</taxon>
        <taxon>Amphibia</taxon>
        <taxon>Batrachia</taxon>
        <taxon>Anura</taxon>
        <taxon>Pelobatoidea</taxon>
        <taxon>Pelobatidae</taxon>
        <taxon>Pelobates</taxon>
    </lineage>
</organism>
<evidence type="ECO:0000256" key="9">
    <source>
        <dbReference type="ARBA" id="ARBA00062707"/>
    </source>
</evidence>
<evidence type="ECO:0000256" key="5">
    <source>
        <dbReference type="ARBA" id="ARBA00023125"/>
    </source>
</evidence>
<dbReference type="InterPro" id="IPR011257">
    <property type="entry name" value="DNA_glycosylase"/>
</dbReference>
<evidence type="ECO:0000313" key="14">
    <source>
        <dbReference type="EMBL" id="CAH2312117.1"/>
    </source>
</evidence>
<dbReference type="Pfam" id="PF01429">
    <property type="entry name" value="MBD"/>
    <property type="match status" value="1"/>
</dbReference>
<dbReference type="SUPFAM" id="SSF54171">
    <property type="entry name" value="DNA-binding domain"/>
    <property type="match status" value="1"/>
</dbReference>
<evidence type="ECO:0000256" key="8">
    <source>
        <dbReference type="ARBA" id="ARBA00055831"/>
    </source>
</evidence>
<dbReference type="PANTHER" id="PTHR15074">
    <property type="entry name" value="METHYL-CPG-BINDING PROTEIN"/>
    <property type="match status" value="1"/>
</dbReference>
<dbReference type="EMBL" id="OW240919">
    <property type="protein sequence ID" value="CAH2312117.1"/>
    <property type="molecule type" value="Genomic_DNA"/>
</dbReference>
<keyword evidence="15" id="KW-1185">Reference proteome</keyword>
<dbReference type="GO" id="GO:0003677">
    <property type="term" value="F:DNA binding"/>
    <property type="evidence" value="ECO:0007669"/>
    <property type="project" value="UniProtKB-KW"/>
</dbReference>
<dbReference type="InterPro" id="IPR001739">
    <property type="entry name" value="Methyl_CpG_DNA-bd"/>
</dbReference>
<name>A0AAD1T044_PELCU</name>
<dbReference type="PIRSF" id="PIRSF038005">
    <property type="entry name" value="Methyl_CpG_bd_MBD4"/>
    <property type="match status" value="1"/>
</dbReference>
<keyword evidence="7" id="KW-0539">Nucleus</keyword>
<dbReference type="GO" id="GO:0005634">
    <property type="term" value="C:nucleus"/>
    <property type="evidence" value="ECO:0007669"/>
    <property type="project" value="UniProtKB-SubCell"/>
</dbReference>
<evidence type="ECO:0000259" key="13">
    <source>
        <dbReference type="PROSITE" id="PS50982"/>
    </source>
</evidence>
<dbReference type="GO" id="GO:0008263">
    <property type="term" value="F:pyrimidine-specific mismatch base pair DNA N-glycosylase activity"/>
    <property type="evidence" value="ECO:0007669"/>
    <property type="project" value="InterPro"/>
</dbReference>
<dbReference type="FunFam" id="1.10.340.30:FF:000051">
    <property type="entry name" value="Methyl-CpG-binding domain protein 4"/>
    <property type="match status" value="1"/>
</dbReference>
<dbReference type="InterPro" id="IPR016177">
    <property type="entry name" value="DNA-bd_dom_sf"/>
</dbReference>
<protein>
    <recommendedName>
        <fullName evidence="10">Methyl-CpG-binding domain protein 4</fullName>
    </recommendedName>
    <alternativeName>
        <fullName evidence="11">Methyl-CpG-binding protein MBD4</fullName>
    </alternativeName>
    <alternativeName>
        <fullName evidence="12">Mismatch-specific DNA N-glycosylase</fullName>
    </alternativeName>
</protein>
<evidence type="ECO:0000256" key="2">
    <source>
        <dbReference type="ARBA" id="ARBA00022553"/>
    </source>
</evidence>
<dbReference type="PROSITE" id="PS50982">
    <property type="entry name" value="MBD"/>
    <property type="match status" value="1"/>
</dbReference>
<evidence type="ECO:0000256" key="11">
    <source>
        <dbReference type="ARBA" id="ARBA00076709"/>
    </source>
</evidence>
<reference evidence="14" key="1">
    <citation type="submission" date="2022-03" db="EMBL/GenBank/DDBJ databases">
        <authorList>
            <person name="Alioto T."/>
            <person name="Alioto T."/>
            <person name="Gomez Garrido J."/>
        </authorList>
    </citation>
    <scope>NUCLEOTIDE SEQUENCE</scope>
</reference>
<dbReference type="InterPro" id="IPR017352">
    <property type="entry name" value="MBD4"/>
</dbReference>
<evidence type="ECO:0000256" key="10">
    <source>
        <dbReference type="ARBA" id="ARBA00069821"/>
    </source>
</evidence>